<dbReference type="EMBL" id="GBXM01017037">
    <property type="protein sequence ID" value="JAH91540.1"/>
    <property type="molecule type" value="Transcribed_RNA"/>
</dbReference>
<reference evidence="2" key="2">
    <citation type="journal article" date="2015" name="Fish Shellfish Immunol.">
        <title>Early steps in the European eel (Anguilla anguilla)-Vibrio vulnificus interaction in the gills: Role of the RtxA13 toxin.</title>
        <authorList>
            <person name="Callol A."/>
            <person name="Pajuelo D."/>
            <person name="Ebbesson L."/>
            <person name="Teles M."/>
            <person name="MacKenzie S."/>
            <person name="Amaro C."/>
        </authorList>
    </citation>
    <scope>NUCLEOTIDE SEQUENCE</scope>
</reference>
<protein>
    <submittedName>
        <fullName evidence="2">Uncharacterized protein</fullName>
    </submittedName>
</protein>
<proteinExistence type="predicted"/>
<feature type="region of interest" description="Disordered" evidence="1">
    <location>
        <begin position="8"/>
        <end position="39"/>
    </location>
</feature>
<evidence type="ECO:0000313" key="2">
    <source>
        <dbReference type="EMBL" id="JAH91540.1"/>
    </source>
</evidence>
<sequence length="39" mass="3966">MKCAQAVLTSRGGTFDPDVLRGQSGGVSLKESGPPLAFS</sequence>
<organism evidence="2">
    <name type="scientific">Anguilla anguilla</name>
    <name type="common">European freshwater eel</name>
    <name type="synonym">Muraena anguilla</name>
    <dbReference type="NCBI Taxonomy" id="7936"/>
    <lineage>
        <taxon>Eukaryota</taxon>
        <taxon>Metazoa</taxon>
        <taxon>Chordata</taxon>
        <taxon>Craniata</taxon>
        <taxon>Vertebrata</taxon>
        <taxon>Euteleostomi</taxon>
        <taxon>Actinopterygii</taxon>
        <taxon>Neopterygii</taxon>
        <taxon>Teleostei</taxon>
        <taxon>Anguilliformes</taxon>
        <taxon>Anguillidae</taxon>
        <taxon>Anguilla</taxon>
    </lineage>
</organism>
<accession>A0A0E9WPN0</accession>
<dbReference type="AlphaFoldDB" id="A0A0E9WPN0"/>
<evidence type="ECO:0000256" key="1">
    <source>
        <dbReference type="SAM" id="MobiDB-lite"/>
    </source>
</evidence>
<name>A0A0E9WPN0_ANGAN</name>
<reference evidence="2" key="1">
    <citation type="submission" date="2014-11" db="EMBL/GenBank/DDBJ databases">
        <authorList>
            <person name="Amaro Gonzalez C."/>
        </authorList>
    </citation>
    <scope>NUCLEOTIDE SEQUENCE</scope>
</reference>